<dbReference type="PANTHER" id="PTHR45644">
    <property type="entry name" value="AAA ATPASE, PUTATIVE (AFU_ORTHOLOGUE AFUA_2G12920)-RELATED-RELATED"/>
    <property type="match status" value="1"/>
</dbReference>
<dbReference type="OrthoDB" id="39734at2759"/>
<dbReference type="SUPFAM" id="SSF52540">
    <property type="entry name" value="P-loop containing nucleoside triphosphate hydrolases"/>
    <property type="match status" value="1"/>
</dbReference>
<comment type="caution">
    <text evidence="8">The sequence shown here is derived from an EMBL/GenBank/DDBJ whole genome shotgun (WGS) entry which is preliminary data.</text>
</comment>
<dbReference type="Gene3D" id="3.40.50.300">
    <property type="entry name" value="P-loop containing nucleotide triphosphate hydrolases"/>
    <property type="match status" value="1"/>
</dbReference>
<dbReference type="InterPro" id="IPR051701">
    <property type="entry name" value="Mito_OM_Translocase_MSP1"/>
</dbReference>
<comment type="subcellular location">
    <subcellularLocation>
        <location evidence="1">Mitochondrion outer membrane</location>
        <topology evidence="1">Single-pass membrane protein</topology>
    </subcellularLocation>
</comment>
<gene>
    <name evidence="8" type="ORF">Glove_406g51</name>
</gene>
<sequence length="874" mass="97473">MLGNLAVKASARTFITMRTKKIYHFRFRTRVSNIRQFNNTTIRSFANTPNDLPNSNSSPLVAEYILRSPRRKRTASRSRTRATKPTNPYKPVIPQMFLRENYLSYKENTNSFASLTYPLENGIRDEILYSARANLLPIPKTDGAPPRRGHLLLNCPIEGASHYLDSVVKSVAASLRADLLTFDRQDLMELTASMFSRKGNVTPWPLFPELKGFNPYISASPYSTTSSFSSEDEIDDDVFIDDDEENGSIRTEMKVVLEKIDRFFEALVSTSPPHITPSGSTPPKIIYFRDVGDLVPTTFGTALINGLVDAVQNQRHLGDQIMIIAGYSPSLFAMEKKSPPNNSVPSHELQWVSVEIFPNPAMLAAFTHIAIPPPSSPKLTQLLQTMISEDKNISIRHINVRTLKAVCASKGAYFKINNIRELGKLLMPLEGLDNEVWGFERIHRLVINAIGISIENQEILSLNGPLYLDVEHFIQAAQTLKINQKLRKDFVESATTSNEPGSKGPEKLVSIVGLGDGKVSLPNRKNLKKEDLDKYEKKLLGCVVDPENIHVGFTDIHVAQSTVQTLQTLITLPLMRPQSFSYGVLRKHFISGVLLFGPPGTGKTMLAKAVAKESGSTVIEIKSSDVYDMYVGEGEKNVRAIFSLARKLSPCVIFLDELDAIFGSRRSDIHNGAHREIINQFMAEWDGLTSKNEGVLIMGATNRPFDLDDAILRRMPRRILVDLPNEKDREQILHLHLRDEKLEPVINLSEVAKITKLYSGSDLKNLCISAALAAVREDAEKETANDGGKSTIAKIIVKNNVDKPDKLPLVRVLKKHHFELALKQVTPSCSEDMTSLTELRKWDGTYGDGAWTRKKRVKGIGFDGDAGDAPVLTF</sequence>
<dbReference type="Pfam" id="PF17862">
    <property type="entry name" value="AAA_lid_3"/>
    <property type="match status" value="1"/>
</dbReference>
<accession>A0A397GZI0</accession>
<proteinExistence type="predicted"/>
<dbReference type="Gene3D" id="1.10.8.60">
    <property type="match status" value="1"/>
</dbReference>
<dbReference type="InterPro" id="IPR056027">
    <property type="entry name" value="DUF7608"/>
</dbReference>
<evidence type="ECO:0000313" key="8">
    <source>
        <dbReference type="EMBL" id="RHZ56087.1"/>
    </source>
</evidence>
<dbReference type="SMART" id="SM00382">
    <property type="entry name" value="AAA"/>
    <property type="match status" value="1"/>
</dbReference>
<evidence type="ECO:0000256" key="2">
    <source>
        <dbReference type="ARBA" id="ARBA00022741"/>
    </source>
</evidence>
<evidence type="ECO:0000256" key="4">
    <source>
        <dbReference type="ARBA" id="ARBA00022840"/>
    </source>
</evidence>
<keyword evidence="5" id="KW-0496">Mitochondrion</keyword>
<keyword evidence="2" id="KW-0547">Nucleotide-binding</keyword>
<evidence type="ECO:0000256" key="1">
    <source>
        <dbReference type="ARBA" id="ARBA00004572"/>
    </source>
</evidence>
<dbReference type="InterPro" id="IPR003593">
    <property type="entry name" value="AAA+_ATPase"/>
</dbReference>
<keyword evidence="4" id="KW-0067">ATP-binding</keyword>
<dbReference type="InterPro" id="IPR027417">
    <property type="entry name" value="P-loop_NTPase"/>
</dbReference>
<dbReference type="PANTHER" id="PTHR45644:SF56">
    <property type="entry name" value="AAA ATPASE, PUTATIVE (AFU_ORTHOLOGUE AFUA_2G12920)-RELATED"/>
    <property type="match status" value="1"/>
</dbReference>
<dbReference type="InterPro" id="IPR003959">
    <property type="entry name" value="ATPase_AAA_core"/>
</dbReference>
<dbReference type="STRING" id="1348612.A0A397GZI0"/>
<name>A0A397GZI0_9GLOM</name>
<dbReference type="AlphaFoldDB" id="A0A397GZI0"/>
<dbReference type="InterPro" id="IPR003960">
    <property type="entry name" value="ATPase_AAA_CS"/>
</dbReference>
<dbReference type="Proteomes" id="UP000266861">
    <property type="component" value="Unassembled WGS sequence"/>
</dbReference>
<feature type="compositionally biased region" description="Basic residues" evidence="6">
    <location>
        <begin position="69"/>
        <end position="82"/>
    </location>
</feature>
<protein>
    <recommendedName>
        <fullName evidence="7">AAA+ ATPase domain-containing protein</fullName>
    </recommendedName>
</protein>
<dbReference type="PROSITE" id="PS00674">
    <property type="entry name" value="AAA"/>
    <property type="match status" value="1"/>
</dbReference>
<dbReference type="EMBL" id="PQFF01000361">
    <property type="protein sequence ID" value="RHZ56087.1"/>
    <property type="molecule type" value="Genomic_DNA"/>
</dbReference>
<dbReference type="InterPro" id="IPR041569">
    <property type="entry name" value="AAA_lid_3"/>
</dbReference>
<evidence type="ECO:0000313" key="9">
    <source>
        <dbReference type="Proteomes" id="UP000266861"/>
    </source>
</evidence>
<dbReference type="GO" id="GO:0005741">
    <property type="term" value="C:mitochondrial outer membrane"/>
    <property type="evidence" value="ECO:0007669"/>
    <property type="project" value="UniProtKB-SubCell"/>
</dbReference>
<dbReference type="Pfam" id="PF00004">
    <property type="entry name" value="AAA"/>
    <property type="match status" value="1"/>
</dbReference>
<evidence type="ECO:0000256" key="3">
    <source>
        <dbReference type="ARBA" id="ARBA00022787"/>
    </source>
</evidence>
<organism evidence="8 9">
    <name type="scientific">Diversispora epigaea</name>
    <dbReference type="NCBI Taxonomy" id="1348612"/>
    <lineage>
        <taxon>Eukaryota</taxon>
        <taxon>Fungi</taxon>
        <taxon>Fungi incertae sedis</taxon>
        <taxon>Mucoromycota</taxon>
        <taxon>Glomeromycotina</taxon>
        <taxon>Glomeromycetes</taxon>
        <taxon>Diversisporales</taxon>
        <taxon>Diversisporaceae</taxon>
        <taxon>Diversispora</taxon>
    </lineage>
</organism>
<dbReference type="Pfam" id="PF24581">
    <property type="entry name" value="DUF7608"/>
    <property type="match status" value="1"/>
</dbReference>
<keyword evidence="3" id="KW-1000">Mitochondrion outer membrane</keyword>
<feature type="domain" description="AAA+ ATPase" evidence="7">
    <location>
        <begin position="589"/>
        <end position="726"/>
    </location>
</feature>
<keyword evidence="9" id="KW-1185">Reference proteome</keyword>
<feature type="region of interest" description="Disordered" evidence="6">
    <location>
        <begin position="69"/>
        <end position="90"/>
    </location>
</feature>
<evidence type="ECO:0000256" key="6">
    <source>
        <dbReference type="SAM" id="MobiDB-lite"/>
    </source>
</evidence>
<evidence type="ECO:0000259" key="7">
    <source>
        <dbReference type="SMART" id="SM00382"/>
    </source>
</evidence>
<reference evidence="8 9" key="1">
    <citation type="submission" date="2018-08" db="EMBL/GenBank/DDBJ databases">
        <title>Genome and evolution of the arbuscular mycorrhizal fungus Diversispora epigaea (formerly Glomus versiforme) and its bacterial endosymbionts.</title>
        <authorList>
            <person name="Sun X."/>
            <person name="Fei Z."/>
            <person name="Harrison M."/>
        </authorList>
    </citation>
    <scope>NUCLEOTIDE SEQUENCE [LARGE SCALE GENOMIC DNA]</scope>
    <source>
        <strain evidence="8 9">IT104</strain>
    </source>
</reference>
<evidence type="ECO:0000256" key="5">
    <source>
        <dbReference type="ARBA" id="ARBA00023128"/>
    </source>
</evidence>
<keyword evidence="3" id="KW-0472">Membrane</keyword>
<dbReference type="GO" id="GO:0016887">
    <property type="term" value="F:ATP hydrolysis activity"/>
    <property type="evidence" value="ECO:0007669"/>
    <property type="project" value="InterPro"/>
</dbReference>
<dbReference type="GO" id="GO:0005524">
    <property type="term" value="F:ATP binding"/>
    <property type="evidence" value="ECO:0007669"/>
    <property type="project" value="UniProtKB-KW"/>
</dbReference>